<evidence type="ECO:0000313" key="3">
    <source>
        <dbReference type="Proteomes" id="UP000322051"/>
    </source>
</evidence>
<proteinExistence type="predicted"/>
<dbReference type="Pfam" id="PF14028">
    <property type="entry name" value="Lant_dehydr_C"/>
    <property type="match status" value="1"/>
</dbReference>
<evidence type="ECO:0000259" key="1">
    <source>
        <dbReference type="Pfam" id="PF14028"/>
    </source>
</evidence>
<dbReference type="InterPro" id="IPR023809">
    <property type="entry name" value="Thiopep_bacteriocin_synth_dom"/>
</dbReference>
<organism evidence="2 3">
    <name type="scientific">Lactobacillus crispatus</name>
    <dbReference type="NCBI Taxonomy" id="47770"/>
    <lineage>
        <taxon>Bacteria</taxon>
        <taxon>Bacillati</taxon>
        <taxon>Bacillota</taxon>
        <taxon>Bacilli</taxon>
        <taxon>Lactobacillales</taxon>
        <taxon>Lactobacillaceae</taxon>
        <taxon>Lactobacillus</taxon>
    </lineage>
</organism>
<dbReference type="Proteomes" id="UP000322051">
    <property type="component" value="Unassembled WGS sequence"/>
</dbReference>
<evidence type="ECO:0000313" key="2">
    <source>
        <dbReference type="EMBL" id="KAA8799385.1"/>
    </source>
</evidence>
<dbReference type="AlphaFoldDB" id="A0AB73BS49"/>
<protein>
    <recommendedName>
        <fullName evidence="1">Thiopeptide-type bacteriocin biosynthesis domain-containing protein</fullName>
    </recommendedName>
</protein>
<accession>A0AB73BS49</accession>
<dbReference type="NCBIfam" id="TIGR03891">
    <property type="entry name" value="thiopep_ocin"/>
    <property type="match status" value="1"/>
</dbReference>
<feature type="domain" description="Thiopeptide-type bacteriocin biosynthesis" evidence="1">
    <location>
        <begin position="643"/>
        <end position="842"/>
    </location>
</feature>
<comment type="caution">
    <text evidence="2">The sequence shown here is derived from an EMBL/GenBank/DDBJ whole genome shotgun (WGS) entry which is preliminary data.</text>
</comment>
<dbReference type="RefSeq" id="WP_150352678.1">
    <property type="nucleotide sequence ID" value="NZ_VUAL01000024.1"/>
</dbReference>
<name>A0AB73BS49_9LACO</name>
<dbReference type="EMBL" id="VUAO01000003">
    <property type="protein sequence ID" value="KAA8799385.1"/>
    <property type="molecule type" value="Genomic_DNA"/>
</dbReference>
<gene>
    <name evidence="2" type="ORF">F1C02_01920</name>
</gene>
<sequence>MNKRIRVARRANLPLSYISLTNKDNLLNLIGKDIGTEITSKLYYPKVFNSENSIKSEKKLRDLVLRNMSKVTRYKGFSVSQYLNKEGKKIGGLNISPNLNWLRKVASIVACNQDSDSNLKFSLNYEYEISGTIFVWQIPRRNRNDVFIHIKKNSILGKLIELFRKQGCLTYKQIMQYFDGSKSAKLLIEYLIKYSIIFSELNNNQVTLDQILCFTKNKYLASLRKELKEINKSFNKLSNEPSLLAIDELRKLMDNICYEDDALTLNRWEYVAEKDKFNLPKELKLLFRLMGTLDKSYQNGRAYRKWFEDKYGFYKKVPVKKALFINNPKKFNSAVKPYLLDDKLFLNINKKWNKIWLNLLSKHNNSILNLTHDNINELIKLLSPLQDHVGDSVSCHLFYSRMADNSISLPFFALQPTFFQKGKVSISYFANNFPEVDEKDASENKLYLNQFTPDSSYSLDRIFLVLTRKGLQFINDDNEILKLNWGSILETKVKGESQFLTRLKGLCDYMCQFPINTLPPFYDSLYHIPKIMYKNISICPEMWNFELDDLKQIEEDKSLFFIENGTFFPLLNDEKFSVDKFYTVTPRVKYKGDFVKQNIDIISFGNVNEDTSSIKLEKLIQRKSSKYRSYNLLLPNPDYEFYITELVNLLSDQKGVGQYFFMRYFDQDFPSIRLRLRKNDKNLSLILAKFCNKNGIKLIDSTYFPETNRYGDGKLLEKIEEEFENESKNYLKFCKNIRSLNTLDARVYIELNFVVRLKNILSQREIMKLYKDFRNNNYVIKFDKQFVSSIFNNLSDIFKLSRENWNFERFTYNYFSLVHMAQNRLLGSNDEEEEKVHSIVKKLIRGGEYEKMLSDE</sequence>
<reference evidence="2 3" key="1">
    <citation type="submission" date="2019-09" db="EMBL/GenBank/DDBJ databases">
        <title>Comparative analysis of L. crispatus genomes revealed niche specific adaptation to different host and body sites.</title>
        <authorList>
            <person name="Pan M."/>
            <person name="Hidalgo-Cantabrana C."/>
            <person name="Barrangou R."/>
        </authorList>
    </citation>
    <scope>NUCLEOTIDE SEQUENCE [LARGE SCALE GENOMIC DNA]</scope>
    <source>
        <strain evidence="2 3">NCK973</strain>
    </source>
</reference>